<dbReference type="OrthoDB" id="2002222at2"/>
<organism evidence="2 3">
    <name type="scientific">Psychrobacillus glaciei</name>
    <dbReference type="NCBI Taxonomy" id="2283160"/>
    <lineage>
        <taxon>Bacteria</taxon>
        <taxon>Bacillati</taxon>
        <taxon>Bacillota</taxon>
        <taxon>Bacilli</taxon>
        <taxon>Bacillales</taxon>
        <taxon>Bacillaceae</taxon>
        <taxon>Psychrobacillus</taxon>
    </lineage>
</organism>
<dbReference type="Gene3D" id="2.40.380.10">
    <property type="entry name" value="FomD-like"/>
    <property type="match status" value="1"/>
</dbReference>
<dbReference type="PANTHER" id="PTHR41271:SF1">
    <property type="entry name" value="DUF402 DOMAIN-CONTAINING PROTEIN"/>
    <property type="match status" value="1"/>
</dbReference>
<evidence type="ECO:0000313" key="3">
    <source>
        <dbReference type="Proteomes" id="UP000325517"/>
    </source>
</evidence>
<dbReference type="Proteomes" id="UP000325517">
    <property type="component" value="Chromosome"/>
</dbReference>
<feature type="domain" description="DUF402" evidence="1">
    <location>
        <begin position="65"/>
        <end position="161"/>
    </location>
</feature>
<name>A0A5J6SNN4_9BACI</name>
<evidence type="ECO:0000259" key="1">
    <source>
        <dbReference type="Pfam" id="PF04167"/>
    </source>
</evidence>
<reference evidence="2 3" key="1">
    <citation type="submission" date="2018-07" db="EMBL/GenBank/DDBJ databases">
        <title>Complete genome sequence of Psychrobacillus sp. PB01, isolated from iceberg, and comparative genome analysis of Psychrobacillus strains.</title>
        <authorList>
            <person name="Lee P.C."/>
        </authorList>
    </citation>
    <scope>NUCLEOTIDE SEQUENCE [LARGE SCALE GENOMIC DNA]</scope>
    <source>
        <strain evidence="2 3">PB01</strain>
    </source>
</reference>
<dbReference type="InterPro" id="IPR007295">
    <property type="entry name" value="DUF402"/>
</dbReference>
<dbReference type="EMBL" id="CP031223">
    <property type="protein sequence ID" value="QFF99650.1"/>
    <property type="molecule type" value="Genomic_DNA"/>
</dbReference>
<dbReference type="PANTHER" id="PTHR41271">
    <property type="entry name" value="DUF402 DOMAIN-CONTAINING PROTEIN"/>
    <property type="match status" value="1"/>
</dbReference>
<gene>
    <name evidence="2" type="ORF">PB01_12850</name>
</gene>
<dbReference type="KEGG" id="psyo:PB01_12850"/>
<dbReference type="InterPro" id="IPR035930">
    <property type="entry name" value="FomD-like_sf"/>
</dbReference>
<accession>A0A5J6SNN4</accession>
<keyword evidence="3" id="KW-1185">Reference proteome</keyword>
<protein>
    <submittedName>
        <fullName evidence="2">DUF402 domain-containing protein</fullName>
    </submittedName>
</protein>
<dbReference type="RefSeq" id="WP_151700555.1">
    <property type="nucleotide sequence ID" value="NZ_CP031223.1"/>
</dbReference>
<proteinExistence type="predicted"/>
<dbReference type="Pfam" id="PF04167">
    <property type="entry name" value="DUF402"/>
    <property type="match status" value="1"/>
</dbReference>
<evidence type="ECO:0000313" key="2">
    <source>
        <dbReference type="EMBL" id="QFF99650.1"/>
    </source>
</evidence>
<dbReference type="AlphaFoldDB" id="A0A5J6SNN4"/>
<sequence length="187" mass="22270">MLKKRYGDRSDWKRIIKREYVQSYVETKEFTGTITLLHLDQVTEPLWVHYDDQSICIVDNGYTWMQHFPVGENYALTTMFDSNEEIVQWYIDICDEIGIENKVPWWEDLFLDIVVLPTGEIILLDEDELEEALEGGSIDQNMFDLAWHEANRIISLIREQNFHLLHFSEAHKKLLKEKLQRVENEHA</sequence>
<dbReference type="SUPFAM" id="SSF159234">
    <property type="entry name" value="FomD-like"/>
    <property type="match status" value="1"/>
</dbReference>